<feature type="compositionally biased region" description="Basic and acidic residues" evidence="1">
    <location>
        <begin position="75"/>
        <end position="102"/>
    </location>
</feature>
<name>A0A5N5H8A5_9ROSA</name>
<feature type="region of interest" description="Disordered" evidence="1">
    <location>
        <begin position="110"/>
        <end position="129"/>
    </location>
</feature>
<feature type="compositionally biased region" description="Acidic residues" evidence="1">
    <location>
        <begin position="50"/>
        <end position="74"/>
    </location>
</feature>
<dbReference type="EMBL" id="SMOL01000231">
    <property type="protein sequence ID" value="KAB2622362.1"/>
    <property type="molecule type" value="Genomic_DNA"/>
</dbReference>
<feature type="region of interest" description="Disordered" evidence="1">
    <location>
        <begin position="175"/>
        <end position="199"/>
    </location>
</feature>
<organism evidence="2 3">
    <name type="scientific">Pyrus ussuriensis x Pyrus communis</name>
    <dbReference type="NCBI Taxonomy" id="2448454"/>
    <lineage>
        <taxon>Eukaryota</taxon>
        <taxon>Viridiplantae</taxon>
        <taxon>Streptophyta</taxon>
        <taxon>Embryophyta</taxon>
        <taxon>Tracheophyta</taxon>
        <taxon>Spermatophyta</taxon>
        <taxon>Magnoliopsida</taxon>
        <taxon>eudicotyledons</taxon>
        <taxon>Gunneridae</taxon>
        <taxon>Pentapetalae</taxon>
        <taxon>rosids</taxon>
        <taxon>fabids</taxon>
        <taxon>Rosales</taxon>
        <taxon>Rosaceae</taxon>
        <taxon>Amygdaloideae</taxon>
        <taxon>Maleae</taxon>
        <taxon>Pyrus</taxon>
    </lineage>
</organism>
<dbReference type="AlphaFoldDB" id="A0A5N5H8A5"/>
<reference evidence="3" key="2">
    <citation type="submission" date="2019-10" db="EMBL/GenBank/DDBJ databases">
        <title>A de novo genome assembly of a pear dwarfing rootstock.</title>
        <authorList>
            <person name="Wang F."/>
            <person name="Wang J."/>
            <person name="Li S."/>
            <person name="Zhang Y."/>
            <person name="Fang M."/>
            <person name="Ma L."/>
            <person name="Zhao Y."/>
            <person name="Jiang S."/>
        </authorList>
    </citation>
    <scope>NUCLEOTIDE SEQUENCE [LARGE SCALE GENOMIC DNA]</scope>
</reference>
<protein>
    <submittedName>
        <fullName evidence="2">WD repeat-containing protein 43</fullName>
    </submittedName>
</protein>
<dbReference type="Proteomes" id="UP000327157">
    <property type="component" value="Chromosome 4"/>
</dbReference>
<evidence type="ECO:0000313" key="2">
    <source>
        <dbReference type="EMBL" id="KAB2622362.1"/>
    </source>
</evidence>
<proteinExistence type="predicted"/>
<accession>A0A5N5H8A5</accession>
<comment type="caution">
    <text evidence="2">The sequence shown here is derived from an EMBL/GenBank/DDBJ whole genome shotgun (WGS) entry which is preliminary data.</text>
</comment>
<sequence length="199" mass="21759">MNNITLEVYLSNTEVVVSQESSLSALNSLYQVIDDVNENEIITPLIYESDTSDEEGSEEAMETDQENEDEEESEAALRDSDSEKETIDNNHHVSDAIKESRDQLTTAGVTISDEASDSEGSSGTKFVPPMNQGFTGSSIFQQLPMPYISNVPMAFVAQNGSGSFNNFRVNNYKGKGKGKRFYNTNSGGQYNGPGDVNQP</sequence>
<feature type="region of interest" description="Disordered" evidence="1">
    <location>
        <begin position="46"/>
        <end position="105"/>
    </location>
</feature>
<reference evidence="2 3" key="1">
    <citation type="submission" date="2019-09" db="EMBL/GenBank/DDBJ databases">
        <authorList>
            <person name="Ou C."/>
        </authorList>
    </citation>
    <scope>NUCLEOTIDE SEQUENCE [LARGE SCALE GENOMIC DNA]</scope>
    <source>
        <strain evidence="2">S2</strain>
        <tissue evidence="2">Leaf</tissue>
    </source>
</reference>
<keyword evidence="3" id="KW-1185">Reference proteome</keyword>
<gene>
    <name evidence="2" type="ORF">D8674_024544</name>
</gene>
<evidence type="ECO:0000256" key="1">
    <source>
        <dbReference type="SAM" id="MobiDB-lite"/>
    </source>
</evidence>
<evidence type="ECO:0000313" key="3">
    <source>
        <dbReference type="Proteomes" id="UP000327157"/>
    </source>
</evidence>
<reference evidence="2 3" key="3">
    <citation type="submission" date="2019-11" db="EMBL/GenBank/DDBJ databases">
        <title>A de novo genome assembly of a pear dwarfing rootstock.</title>
        <authorList>
            <person name="Wang F."/>
            <person name="Wang J."/>
            <person name="Li S."/>
            <person name="Zhang Y."/>
            <person name="Fang M."/>
            <person name="Ma L."/>
            <person name="Zhao Y."/>
            <person name="Jiang S."/>
        </authorList>
    </citation>
    <scope>NUCLEOTIDE SEQUENCE [LARGE SCALE GENOMIC DNA]</scope>
    <source>
        <strain evidence="2">S2</strain>
        <tissue evidence="2">Leaf</tissue>
    </source>
</reference>